<dbReference type="Gene3D" id="3.30.70.330">
    <property type="match status" value="3"/>
</dbReference>
<dbReference type="InterPro" id="IPR012677">
    <property type="entry name" value="Nucleotide-bd_a/b_plait_sf"/>
</dbReference>
<dbReference type="EMBL" id="UYWY01020592">
    <property type="protein sequence ID" value="VDM42033.1"/>
    <property type="molecule type" value="Genomic_DNA"/>
</dbReference>
<feature type="coiled-coil region" evidence="5">
    <location>
        <begin position="133"/>
        <end position="160"/>
    </location>
</feature>
<evidence type="ECO:0000313" key="8">
    <source>
        <dbReference type="EMBL" id="VDM42033.1"/>
    </source>
</evidence>
<name>A0A183UQE2_TOXCA</name>
<evidence type="ECO:0000259" key="7">
    <source>
        <dbReference type="PROSITE" id="PS51309"/>
    </source>
</evidence>
<keyword evidence="2" id="KW-0677">Repeat</keyword>
<evidence type="ECO:0000256" key="1">
    <source>
        <dbReference type="ARBA" id="ARBA00008557"/>
    </source>
</evidence>
<dbReference type="InterPro" id="IPR036053">
    <property type="entry name" value="PABP-dom"/>
</dbReference>
<sequence length="538" mass="59206">VAIDDHSRSKGYGFVQFETERAAQKAIDSVNGTMLEGREVYVGPFQPRAQRLTHTEVGSDNFTNVFVKNFDDKLDSAKLEALFARFGKINSCVVSVNCNGKSKGFGFVAFENPQDAGKAVKEMQDYLVPGSDLKLSVCRAQKKEERLAELKRKHEMLKVERAKRYEGANLYVKNLSDSVDDDILRQSFEVYGKVISAKVMRDNDGKSKGFGFVCFDRPEEAVKVGVLASLIVDWVRGFAVILYTQAMSAMKGAMTWNKPLYVSMAQRKEDRKALIASQYMQRMGPFRQHHVPAVGSGTMCVGNSAGFFVPAPAIQNQNTNSIRSALHSPNSQILNSAAQWNPFIGMDLPGYVMQSRYGGCGSGVVHRTMPNDAGVTAPSALQRHYSWSQAGDARKTQALRTATGVMACGQPGARLQQIAVEGTGKSRTQVGSAGHYQQVLSQSRGIGAHRCGGNLEPLTSRMLSQVHPQQQKRMIGDRIYPLVLRICKGHDAGRIASMLLEMDNAELLLMLENEQLLRIKVNEAISVLGDPRMSASDR</sequence>
<keyword evidence="5" id="KW-0175">Coiled coil</keyword>
<evidence type="ECO:0000259" key="6">
    <source>
        <dbReference type="PROSITE" id="PS50102"/>
    </source>
</evidence>
<protein>
    <submittedName>
        <fullName evidence="10">Polyadenylate-binding protein</fullName>
    </submittedName>
</protein>
<reference evidence="8 9" key="2">
    <citation type="submission" date="2018-11" db="EMBL/GenBank/DDBJ databases">
        <authorList>
            <consortium name="Pathogen Informatics"/>
        </authorList>
    </citation>
    <scope>NUCLEOTIDE SEQUENCE [LARGE SCALE GENOMIC DNA]</scope>
</reference>
<gene>
    <name evidence="8" type="ORF">TCNE_LOCUS10712</name>
</gene>
<accession>A0A183UQE2</accession>
<dbReference type="SMART" id="SM00517">
    <property type="entry name" value="PolyA"/>
    <property type="match status" value="1"/>
</dbReference>
<comment type="similarity">
    <text evidence="1">Belongs to the polyadenylate-binding protein type-1 family.</text>
</comment>
<dbReference type="SUPFAM" id="SSF63570">
    <property type="entry name" value="PABC (PABP) domain"/>
    <property type="match status" value="1"/>
</dbReference>
<dbReference type="SMART" id="SM00360">
    <property type="entry name" value="RRM"/>
    <property type="match status" value="2"/>
</dbReference>
<evidence type="ECO:0000256" key="5">
    <source>
        <dbReference type="SAM" id="Coils"/>
    </source>
</evidence>
<evidence type="ECO:0000256" key="3">
    <source>
        <dbReference type="ARBA" id="ARBA00022884"/>
    </source>
</evidence>
<dbReference type="Pfam" id="PF00076">
    <property type="entry name" value="RRM_1"/>
    <property type="match status" value="3"/>
</dbReference>
<dbReference type="PROSITE" id="PS51309">
    <property type="entry name" value="PABC"/>
    <property type="match status" value="1"/>
</dbReference>
<feature type="domain" description="RRM" evidence="6">
    <location>
        <begin position="63"/>
        <end position="140"/>
    </location>
</feature>
<dbReference type="WBParaSite" id="TCNE_0001071201-mRNA-1">
    <property type="protein sequence ID" value="TCNE_0001071201-mRNA-1"/>
    <property type="gene ID" value="TCNE_0001071201"/>
</dbReference>
<keyword evidence="3 4" id="KW-0694">RNA-binding</keyword>
<dbReference type="InterPro" id="IPR035979">
    <property type="entry name" value="RBD_domain_sf"/>
</dbReference>
<dbReference type="Proteomes" id="UP000050794">
    <property type="component" value="Unassembled WGS sequence"/>
</dbReference>
<feature type="domain" description="PABC" evidence="7">
    <location>
        <begin position="455"/>
        <end position="533"/>
    </location>
</feature>
<evidence type="ECO:0000256" key="2">
    <source>
        <dbReference type="ARBA" id="ARBA00022737"/>
    </source>
</evidence>
<proteinExistence type="inferred from homology"/>
<reference evidence="10" key="1">
    <citation type="submission" date="2016-06" db="UniProtKB">
        <authorList>
            <consortium name="WormBaseParasite"/>
        </authorList>
    </citation>
    <scope>IDENTIFICATION</scope>
</reference>
<organism evidence="9 10">
    <name type="scientific">Toxocara canis</name>
    <name type="common">Canine roundworm</name>
    <dbReference type="NCBI Taxonomy" id="6265"/>
    <lineage>
        <taxon>Eukaryota</taxon>
        <taxon>Metazoa</taxon>
        <taxon>Ecdysozoa</taxon>
        <taxon>Nematoda</taxon>
        <taxon>Chromadorea</taxon>
        <taxon>Rhabditida</taxon>
        <taxon>Spirurina</taxon>
        <taxon>Ascaridomorpha</taxon>
        <taxon>Ascaridoidea</taxon>
        <taxon>Toxocaridae</taxon>
        <taxon>Toxocara</taxon>
    </lineage>
</organism>
<dbReference type="AlphaFoldDB" id="A0A183UQE2"/>
<evidence type="ECO:0000256" key="4">
    <source>
        <dbReference type="PROSITE-ProRule" id="PRU00176"/>
    </source>
</evidence>
<dbReference type="InterPro" id="IPR002004">
    <property type="entry name" value="PABP_HYD_C"/>
</dbReference>
<dbReference type="Gene3D" id="1.10.1900.10">
    <property type="entry name" value="c-terminal domain of poly(a) binding protein"/>
    <property type="match status" value="1"/>
</dbReference>
<dbReference type="SUPFAM" id="SSF54928">
    <property type="entry name" value="RNA-binding domain, RBD"/>
    <property type="match status" value="2"/>
</dbReference>
<dbReference type="PROSITE" id="PS50102">
    <property type="entry name" value="RRM"/>
    <property type="match status" value="3"/>
</dbReference>
<feature type="domain" description="RRM" evidence="6">
    <location>
        <begin position="168"/>
        <end position="267"/>
    </location>
</feature>
<keyword evidence="9" id="KW-1185">Reference proteome</keyword>
<dbReference type="GO" id="GO:0003723">
    <property type="term" value="F:RNA binding"/>
    <property type="evidence" value="ECO:0007669"/>
    <property type="project" value="UniProtKB-UniRule"/>
</dbReference>
<feature type="domain" description="RRM" evidence="6">
    <location>
        <begin position="1"/>
        <end position="47"/>
    </location>
</feature>
<dbReference type="PANTHER" id="PTHR24012">
    <property type="entry name" value="RNA BINDING PROTEIN"/>
    <property type="match status" value="1"/>
</dbReference>
<dbReference type="Pfam" id="PF00658">
    <property type="entry name" value="MLLE"/>
    <property type="match status" value="1"/>
</dbReference>
<evidence type="ECO:0000313" key="10">
    <source>
        <dbReference type="WBParaSite" id="TCNE_0001071201-mRNA-1"/>
    </source>
</evidence>
<evidence type="ECO:0000313" key="9">
    <source>
        <dbReference type="Proteomes" id="UP000050794"/>
    </source>
</evidence>
<dbReference type="InterPro" id="IPR000504">
    <property type="entry name" value="RRM_dom"/>
</dbReference>